<comment type="caution">
    <text evidence="1">The sequence shown here is derived from an EMBL/GenBank/DDBJ whole genome shotgun (WGS) entry which is preliminary data.</text>
</comment>
<gene>
    <name evidence="1" type="ORF">DK869_03915</name>
</gene>
<evidence type="ECO:0000313" key="1">
    <source>
        <dbReference type="EMBL" id="PXZ00563.1"/>
    </source>
</evidence>
<organism evidence="1 2">
    <name type="scientific">Commensalibacter melissae</name>
    <dbReference type="NCBI Taxonomy" id="2070537"/>
    <lineage>
        <taxon>Bacteria</taxon>
        <taxon>Pseudomonadati</taxon>
        <taxon>Pseudomonadota</taxon>
        <taxon>Alphaproteobacteria</taxon>
        <taxon>Acetobacterales</taxon>
        <taxon>Acetobacteraceae</taxon>
    </lineage>
</organism>
<dbReference type="Proteomes" id="UP000247565">
    <property type="component" value="Unassembled WGS sequence"/>
</dbReference>
<dbReference type="AlphaFoldDB" id="A0A318MWE4"/>
<proteinExistence type="predicted"/>
<accession>A0A318MWE4</accession>
<dbReference type="RefSeq" id="WP_110438706.1">
    <property type="nucleotide sequence ID" value="NZ_CP046393.1"/>
</dbReference>
<keyword evidence="2" id="KW-1185">Reference proteome</keyword>
<protein>
    <submittedName>
        <fullName evidence="1">Uncharacterized protein</fullName>
    </submittedName>
</protein>
<reference evidence="1 2" key="1">
    <citation type="submission" date="2018-05" db="EMBL/GenBank/DDBJ databases">
        <title>Reference genomes for bee gut microbiota database.</title>
        <authorList>
            <person name="Ellegaard K.M."/>
        </authorList>
    </citation>
    <scope>NUCLEOTIDE SEQUENCE [LARGE SCALE GENOMIC DNA]</scope>
    <source>
        <strain evidence="1 2">ESL0284</strain>
    </source>
</reference>
<evidence type="ECO:0000313" key="2">
    <source>
        <dbReference type="Proteomes" id="UP000247565"/>
    </source>
</evidence>
<sequence length="76" mass="8563">MVHAQSYGEKLVQATIDNLKPAYCKNHLAKIINIVENCYVNADKDDNHNLINQSIAEDMAVVGSIQKKQNQFLNFS</sequence>
<name>A0A318MWE4_9PROT</name>
<dbReference type="EMBL" id="QGLT01000002">
    <property type="protein sequence ID" value="PXZ00563.1"/>
    <property type="molecule type" value="Genomic_DNA"/>
</dbReference>